<accession>A0A811QJM1</accession>
<evidence type="ECO:0000313" key="4">
    <source>
        <dbReference type="Proteomes" id="UP000604825"/>
    </source>
</evidence>
<name>A0A811QJM1_9POAL</name>
<reference evidence="3" key="1">
    <citation type="submission" date="2020-10" db="EMBL/GenBank/DDBJ databases">
        <authorList>
            <person name="Han B."/>
            <person name="Lu T."/>
            <person name="Zhao Q."/>
            <person name="Huang X."/>
            <person name="Zhao Y."/>
        </authorList>
    </citation>
    <scope>NUCLEOTIDE SEQUENCE</scope>
</reference>
<dbReference type="Pfam" id="PF00931">
    <property type="entry name" value="NB-ARC"/>
    <property type="match status" value="1"/>
</dbReference>
<keyword evidence="4" id="KW-1185">Reference proteome</keyword>
<dbReference type="OrthoDB" id="669335at2759"/>
<feature type="domain" description="NB-ARC" evidence="2">
    <location>
        <begin position="177"/>
        <end position="261"/>
    </location>
</feature>
<dbReference type="Proteomes" id="UP000604825">
    <property type="component" value="Unassembled WGS sequence"/>
</dbReference>
<dbReference type="InterPro" id="IPR027417">
    <property type="entry name" value="P-loop_NTPase"/>
</dbReference>
<evidence type="ECO:0000256" key="1">
    <source>
        <dbReference type="SAM" id="MobiDB-lite"/>
    </source>
</evidence>
<gene>
    <name evidence="3" type="ORF">NCGR_LOCUS39816</name>
</gene>
<feature type="compositionally biased region" description="Basic and acidic residues" evidence="1">
    <location>
        <begin position="119"/>
        <end position="134"/>
    </location>
</feature>
<dbReference type="SUPFAM" id="SSF52540">
    <property type="entry name" value="P-loop containing nucleoside triphosphate hydrolases"/>
    <property type="match status" value="1"/>
</dbReference>
<dbReference type="PANTHER" id="PTHR19338:SF46">
    <property type="entry name" value="NB-ARC DOMAIN-CONTAINING PROTEIN"/>
    <property type="match status" value="1"/>
</dbReference>
<dbReference type="PANTHER" id="PTHR19338">
    <property type="entry name" value="TRANSLOCASE OF INNER MITOCHONDRIAL MEMBRANE 13 HOMOLOG"/>
    <property type="match status" value="1"/>
</dbReference>
<sequence length="263" mass="29571">MVGSLLGAVTSNVVSVVIKLIGKRYDLWSEFDNDIESIRRDLLMIAGDEEDQLSEEVDLSAVMGKYREEMHDLALEIEDFLDRILRHVVEKNGSPLHKALGFTTEPLLDAKVKKLKERLKDAKQRRSDHDKDINGRQFSHSSTPPANTSTTKIEPVGIDESKQEICEWATKDVEGETEQLSVISIVGFSGSGKSTLAKAVYDCPDVTLKFRHRAWIVASKHWCDAKGLLMELLQKLGQGDKISDLYVEQLQAKISEYLKGTKR</sequence>
<dbReference type="InterPro" id="IPR002182">
    <property type="entry name" value="NB-ARC"/>
</dbReference>
<evidence type="ECO:0000313" key="3">
    <source>
        <dbReference type="EMBL" id="CAD6256308.1"/>
    </source>
</evidence>
<evidence type="ECO:0000259" key="2">
    <source>
        <dbReference type="Pfam" id="PF00931"/>
    </source>
</evidence>
<dbReference type="Gene3D" id="1.20.5.4130">
    <property type="match status" value="1"/>
</dbReference>
<dbReference type="Gene3D" id="3.40.50.300">
    <property type="entry name" value="P-loop containing nucleotide triphosphate hydrolases"/>
    <property type="match status" value="1"/>
</dbReference>
<feature type="compositionally biased region" description="Polar residues" evidence="1">
    <location>
        <begin position="136"/>
        <end position="152"/>
    </location>
</feature>
<dbReference type="AlphaFoldDB" id="A0A811QJM1"/>
<proteinExistence type="predicted"/>
<dbReference type="GO" id="GO:0043531">
    <property type="term" value="F:ADP binding"/>
    <property type="evidence" value="ECO:0007669"/>
    <property type="project" value="InterPro"/>
</dbReference>
<protein>
    <recommendedName>
        <fullName evidence="2">NB-ARC domain-containing protein</fullName>
    </recommendedName>
</protein>
<organism evidence="3 4">
    <name type="scientific">Miscanthus lutarioriparius</name>
    <dbReference type="NCBI Taxonomy" id="422564"/>
    <lineage>
        <taxon>Eukaryota</taxon>
        <taxon>Viridiplantae</taxon>
        <taxon>Streptophyta</taxon>
        <taxon>Embryophyta</taxon>
        <taxon>Tracheophyta</taxon>
        <taxon>Spermatophyta</taxon>
        <taxon>Magnoliopsida</taxon>
        <taxon>Liliopsida</taxon>
        <taxon>Poales</taxon>
        <taxon>Poaceae</taxon>
        <taxon>PACMAD clade</taxon>
        <taxon>Panicoideae</taxon>
        <taxon>Andropogonodae</taxon>
        <taxon>Andropogoneae</taxon>
        <taxon>Saccharinae</taxon>
        <taxon>Miscanthus</taxon>
    </lineage>
</organism>
<feature type="region of interest" description="Disordered" evidence="1">
    <location>
        <begin position="119"/>
        <end position="155"/>
    </location>
</feature>
<dbReference type="EMBL" id="CAJGYO010000010">
    <property type="protein sequence ID" value="CAD6256308.1"/>
    <property type="molecule type" value="Genomic_DNA"/>
</dbReference>
<comment type="caution">
    <text evidence="3">The sequence shown here is derived from an EMBL/GenBank/DDBJ whole genome shotgun (WGS) entry which is preliminary data.</text>
</comment>